<dbReference type="AlphaFoldDB" id="X8A8N3"/>
<gene>
    <name evidence="1" type="ORF">I553_9235</name>
</gene>
<evidence type="ECO:0000313" key="1">
    <source>
        <dbReference type="EMBL" id="EUA27909.1"/>
    </source>
</evidence>
<protein>
    <submittedName>
        <fullName evidence="1">Uncharacterized protein</fullName>
    </submittedName>
</protein>
<proteinExistence type="predicted"/>
<name>X8A8N3_MYCXE</name>
<comment type="caution">
    <text evidence="1">The sequence shown here is derived from an EMBL/GenBank/DDBJ whole genome shotgun (WGS) entry which is preliminary data.</text>
</comment>
<dbReference type="EMBL" id="JAOB01000062">
    <property type="protein sequence ID" value="EUA27909.1"/>
    <property type="molecule type" value="Genomic_DNA"/>
</dbReference>
<sequence length="108" mass="11812">MWSMPAYAATETARIVGQLRHAVMITRRTTPRRRRHDHFCWTRAVLLLHPTRADVVGVGIVGVRQVLDVVGATVRAGDVSARGMRGGWAYATTGLTVVIHPTPAMAAR</sequence>
<accession>X8A8N3</accession>
<reference evidence="1" key="1">
    <citation type="submission" date="2014-01" db="EMBL/GenBank/DDBJ databases">
        <authorList>
            <person name="Brown-Elliot B."/>
            <person name="Wallace R."/>
            <person name="Lenaerts A."/>
            <person name="Ordway D."/>
            <person name="DeGroote M.A."/>
            <person name="Parker T."/>
            <person name="Sizemore C."/>
            <person name="Tallon L.J."/>
            <person name="Sadzewicz L.K."/>
            <person name="Sengamalay N."/>
            <person name="Fraser C.M."/>
            <person name="Hine E."/>
            <person name="Shefchek K.A."/>
            <person name="Das S.P."/>
            <person name="Tettelin H."/>
        </authorList>
    </citation>
    <scope>NUCLEOTIDE SEQUENCE [LARGE SCALE GENOMIC DNA]</scope>
    <source>
        <strain evidence="1">4042</strain>
    </source>
</reference>
<organism evidence="1">
    <name type="scientific">Mycobacterium xenopi 4042</name>
    <dbReference type="NCBI Taxonomy" id="1299334"/>
    <lineage>
        <taxon>Bacteria</taxon>
        <taxon>Bacillati</taxon>
        <taxon>Actinomycetota</taxon>
        <taxon>Actinomycetes</taxon>
        <taxon>Mycobacteriales</taxon>
        <taxon>Mycobacteriaceae</taxon>
        <taxon>Mycobacterium</taxon>
    </lineage>
</organism>